<dbReference type="Pfam" id="PF09195">
    <property type="entry name" value="Endonuc-BglII"/>
    <property type="match status" value="1"/>
</dbReference>
<name>A0ABZ0W982_9BACT</name>
<reference evidence="1 2" key="1">
    <citation type="submission" date="2023-12" db="EMBL/GenBank/DDBJ databases">
        <title>Genome sequencing and assembly of bacterial species from a model synthetic community.</title>
        <authorList>
            <person name="Hogle S.L."/>
        </authorList>
    </citation>
    <scope>NUCLEOTIDE SEQUENCE [LARGE SCALE GENOMIC DNA]</scope>
    <source>
        <strain evidence="1 2">HAMBI_3031</strain>
    </source>
</reference>
<keyword evidence="1" id="KW-0255">Endonuclease</keyword>
<dbReference type="Proteomes" id="UP001325680">
    <property type="component" value="Chromosome"/>
</dbReference>
<keyword evidence="1" id="KW-0378">Hydrolase</keyword>
<dbReference type="SUPFAM" id="SSF52980">
    <property type="entry name" value="Restriction endonuclease-like"/>
    <property type="match status" value="1"/>
</dbReference>
<protein>
    <submittedName>
        <fullName evidence="1">BglII/BstYI family type II restriction endonuclease</fullName>
    </submittedName>
</protein>
<dbReference type="GO" id="GO:0004519">
    <property type="term" value="F:endonuclease activity"/>
    <property type="evidence" value="ECO:0007669"/>
    <property type="project" value="UniProtKB-KW"/>
</dbReference>
<evidence type="ECO:0000313" key="2">
    <source>
        <dbReference type="Proteomes" id="UP001325680"/>
    </source>
</evidence>
<dbReference type="InterPro" id="IPR011338">
    <property type="entry name" value="BamHI/BglII/BstY"/>
</dbReference>
<dbReference type="InterPro" id="IPR015278">
    <property type="entry name" value="BglII-like"/>
</dbReference>
<evidence type="ECO:0000313" key="1">
    <source>
        <dbReference type="EMBL" id="WQD39057.1"/>
    </source>
</evidence>
<proteinExistence type="predicted"/>
<gene>
    <name evidence="1" type="ORF">U0035_02705</name>
</gene>
<accession>A0ABZ0W982</accession>
<keyword evidence="2" id="KW-1185">Reference proteome</keyword>
<dbReference type="EMBL" id="CP139960">
    <property type="protein sequence ID" value="WQD39057.1"/>
    <property type="molecule type" value="Genomic_DNA"/>
</dbReference>
<dbReference type="Gene3D" id="3.40.91.20">
    <property type="match status" value="1"/>
</dbReference>
<organism evidence="1 2">
    <name type="scientific">Niabella yanshanensis</name>
    <dbReference type="NCBI Taxonomy" id="577386"/>
    <lineage>
        <taxon>Bacteria</taxon>
        <taxon>Pseudomonadati</taxon>
        <taxon>Bacteroidota</taxon>
        <taxon>Chitinophagia</taxon>
        <taxon>Chitinophagales</taxon>
        <taxon>Chitinophagaceae</taxon>
        <taxon>Niabella</taxon>
    </lineage>
</organism>
<dbReference type="InterPro" id="IPR011335">
    <property type="entry name" value="Restrct_endonuc-II-like"/>
</dbReference>
<keyword evidence="1" id="KW-0540">Nuclease</keyword>
<dbReference type="RefSeq" id="WP_114793111.1">
    <property type="nucleotide sequence ID" value="NZ_CP139960.1"/>
</dbReference>
<sequence>MEFELHSYRFAQEIIEHRNYTGAFQEITGVVRQCPLFTFPNKSNKNRRLDVVQQLFNTFFDRRFACDLGWLFHPNATSIQGSGLAADYRKIFNGLRIQAEVQFGNMSRWYSDIFKFQTAYSQDLIDMGLCIVPMSSIANRMDSNVTNFERCVRELPSAKLSITLPILLIGMEMEAGTPIVDTSTSGIARANGLIAGDIRNITARGKTANRYRIVNGFLNGAPVNTIYESSDTGPVASLADPEE</sequence>